<evidence type="ECO:0008006" key="3">
    <source>
        <dbReference type="Google" id="ProtNLM"/>
    </source>
</evidence>
<accession>A0A814TN37</accession>
<name>A0A814TN37_ADIRI</name>
<dbReference type="InterPro" id="IPR036397">
    <property type="entry name" value="RNaseH_sf"/>
</dbReference>
<sequence length="123" mass="14625">MLIHRIERSQSIDHHYYINQCLRSLIDEIKRRRPAYGTLESGGLKIILHPPNSPDVSPCDFLLFDLIEDDRGNQDDSLSLHDALIDFMNSINREEYRETFEKWIERMQPCVDNHGDYFERSMK</sequence>
<keyword evidence="2" id="KW-1185">Reference proteome</keyword>
<dbReference type="Proteomes" id="UP000663828">
    <property type="component" value="Unassembled WGS sequence"/>
</dbReference>
<dbReference type="EMBL" id="CAJNOR010001557">
    <property type="protein sequence ID" value="CAF1163580.1"/>
    <property type="molecule type" value="Genomic_DNA"/>
</dbReference>
<dbReference type="Gene3D" id="3.30.420.10">
    <property type="entry name" value="Ribonuclease H-like superfamily/Ribonuclease H"/>
    <property type="match status" value="1"/>
</dbReference>
<evidence type="ECO:0000313" key="1">
    <source>
        <dbReference type="EMBL" id="CAF1163580.1"/>
    </source>
</evidence>
<dbReference type="GO" id="GO:0003676">
    <property type="term" value="F:nucleic acid binding"/>
    <property type="evidence" value="ECO:0007669"/>
    <property type="project" value="InterPro"/>
</dbReference>
<comment type="caution">
    <text evidence="1">The sequence shown here is derived from an EMBL/GenBank/DDBJ whole genome shotgun (WGS) entry which is preliminary data.</text>
</comment>
<dbReference type="AlphaFoldDB" id="A0A814TN37"/>
<organism evidence="1 2">
    <name type="scientific">Adineta ricciae</name>
    <name type="common">Rotifer</name>
    <dbReference type="NCBI Taxonomy" id="249248"/>
    <lineage>
        <taxon>Eukaryota</taxon>
        <taxon>Metazoa</taxon>
        <taxon>Spiralia</taxon>
        <taxon>Gnathifera</taxon>
        <taxon>Rotifera</taxon>
        <taxon>Eurotatoria</taxon>
        <taxon>Bdelloidea</taxon>
        <taxon>Adinetida</taxon>
        <taxon>Adinetidae</taxon>
        <taxon>Adineta</taxon>
    </lineage>
</organism>
<evidence type="ECO:0000313" key="2">
    <source>
        <dbReference type="Proteomes" id="UP000663828"/>
    </source>
</evidence>
<protein>
    <recommendedName>
        <fullName evidence="3">Transposase</fullName>
    </recommendedName>
</protein>
<reference evidence="1" key="1">
    <citation type="submission" date="2021-02" db="EMBL/GenBank/DDBJ databases">
        <authorList>
            <person name="Nowell W R."/>
        </authorList>
    </citation>
    <scope>NUCLEOTIDE SEQUENCE</scope>
</reference>
<proteinExistence type="predicted"/>
<gene>
    <name evidence="1" type="ORF">XAT740_LOCUS21622</name>
</gene>